<dbReference type="RefSeq" id="WP_089331833.1">
    <property type="nucleotide sequence ID" value="NZ_FZNS01000002.1"/>
</dbReference>
<keyword evidence="1" id="KW-0472">Membrane</keyword>
<feature type="transmembrane region" description="Helical" evidence="1">
    <location>
        <begin position="271"/>
        <end position="297"/>
    </location>
</feature>
<accession>A0A238W135</accession>
<evidence type="ECO:0008006" key="4">
    <source>
        <dbReference type="Google" id="ProtNLM"/>
    </source>
</evidence>
<evidence type="ECO:0000313" key="2">
    <source>
        <dbReference type="EMBL" id="SNR40101.1"/>
    </source>
</evidence>
<gene>
    <name evidence="2" type="ORF">SAMN06269173_102118</name>
</gene>
<feature type="transmembrane region" description="Helical" evidence="1">
    <location>
        <begin position="36"/>
        <end position="58"/>
    </location>
</feature>
<proteinExistence type="predicted"/>
<protein>
    <recommendedName>
        <fullName evidence="4">Membrane domain of glycerophosphoryl diester phosphodiesterase</fullName>
    </recommendedName>
</protein>
<dbReference type="AlphaFoldDB" id="A0A238W135"/>
<reference evidence="3" key="1">
    <citation type="submission" date="2017-06" db="EMBL/GenBank/DDBJ databases">
        <authorList>
            <person name="Varghese N."/>
            <person name="Submissions S."/>
        </authorList>
    </citation>
    <scope>NUCLEOTIDE SEQUENCE [LARGE SCALE GENOMIC DNA]</scope>
    <source>
        <strain evidence="3">DSM 28041</strain>
    </source>
</reference>
<feature type="transmembrane region" description="Helical" evidence="1">
    <location>
        <begin position="177"/>
        <end position="204"/>
    </location>
</feature>
<sequence length="338" mass="37184">MRHSSFTQPSDFLQERNFGQKIEATFDFLRVHFRPLLRVLVVLVLPLALVTGIASGLLQSKLINAIRNVSTQPNSTIGFVNDLLTSPSYSLTILGGMLLFVVLQLTVYSYVLVSMNRPSPAVPVTISEVWEMVRKRFLGMLGVSLSLVLLFLVASMLLSLFFGLLGSGLATLSSSGAFFLIIPLTYIAIAYIGVTLSLFFIVWLRERKGMFASIRRCFQLIKGKWWSTFGLLIVVGLITTTVMVLLLSVLAAMAFPFVKQLSQLSDQLVKLLLIVAASLQSLAMLGVLPVFILAICFQYFNLVERHDGEGLYLQLASLGQAPPAAAPSVLQPDEEGEY</sequence>
<name>A0A238W135_9BACT</name>
<dbReference type="Proteomes" id="UP000198310">
    <property type="component" value="Unassembled WGS sequence"/>
</dbReference>
<dbReference type="EMBL" id="FZNS01000002">
    <property type="protein sequence ID" value="SNR40101.1"/>
    <property type="molecule type" value="Genomic_DNA"/>
</dbReference>
<keyword evidence="1" id="KW-0812">Transmembrane</keyword>
<feature type="transmembrane region" description="Helical" evidence="1">
    <location>
        <begin position="89"/>
        <end position="113"/>
    </location>
</feature>
<organism evidence="2 3">
    <name type="scientific">Hymenobacter mucosus</name>
    <dbReference type="NCBI Taxonomy" id="1411120"/>
    <lineage>
        <taxon>Bacteria</taxon>
        <taxon>Pseudomonadati</taxon>
        <taxon>Bacteroidota</taxon>
        <taxon>Cytophagia</taxon>
        <taxon>Cytophagales</taxon>
        <taxon>Hymenobacteraceae</taxon>
        <taxon>Hymenobacter</taxon>
    </lineage>
</organism>
<feature type="transmembrane region" description="Helical" evidence="1">
    <location>
        <begin position="225"/>
        <end position="251"/>
    </location>
</feature>
<evidence type="ECO:0000313" key="3">
    <source>
        <dbReference type="Proteomes" id="UP000198310"/>
    </source>
</evidence>
<keyword evidence="1" id="KW-1133">Transmembrane helix</keyword>
<evidence type="ECO:0000256" key="1">
    <source>
        <dbReference type="SAM" id="Phobius"/>
    </source>
</evidence>
<feature type="transmembrane region" description="Helical" evidence="1">
    <location>
        <begin position="137"/>
        <end position="165"/>
    </location>
</feature>
<keyword evidence="3" id="KW-1185">Reference proteome</keyword>